<dbReference type="PROSITE" id="PS51257">
    <property type="entry name" value="PROKAR_LIPOPROTEIN"/>
    <property type="match status" value="1"/>
</dbReference>
<evidence type="ECO:0000259" key="3">
    <source>
        <dbReference type="Pfam" id="PF07007"/>
    </source>
</evidence>
<dbReference type="InterPro" id="IPR009739">
    <property type="entry name" value="LprI-like_N"/>
</dbReference>
<dbReference type="Gene3D" id="1.20.1270.180">
    <property type="match status" value="1"/>
</dbReference>
<gene>
    <name evidence="4" type="ORF">ACFSX3_22770</name>
</gene>
<dbReference type="Proteomes" id="UP001597448">
    <property type="component" value="Unassembled WGS sequence"/>
</dbReference>
<comment type="caution">
    <text evidence="4">The sequence shown here is derived from an EMBL/GenBank/DDBJ whole genome shotgun (WGS) entry which is preliminary data.</text>
</comment>
<keyword evidence="2" id="KW-0732">Signal</keyword>
<feature type="chain" id="PRO_5046087394" evidence="2">
    <location>
        <begin position="20"/>
        <end position="216"/>
    </location>
</feature>
<feature type="domain" description="Lysozyme inhibitor LprI-like N-terminal" evidence="3">
    <location>
        <begin position="108"/>
        <end position="197"/>
    </location>
</feature>
<name>A0ABW5FCH3_9BACL</name>
<keyword evidence="5" id="KW-1185">Reference proteome</keyword>
<feature type="signal peptide" evidence="2">
    <location>
        <begin position="1"/>
        <end position="19"/>
    </location>
</feature>
<protein>
    <submittedName>
        <fullName evidence="4">Lysozyme inhibitor LprI family protein</fullName>
    </submittedName>
</protein>
<evidence type="ECO:0000256" key="2">
    <source>
        <dbReference type="SAM" id="SignalP"/>
    </source>
</evidence>
<evidence type="ECO:0000256" key="1">
    <source>
        <dbReference type="SAM" id="MobiDB-lite"/>
    </source>
</evidence>
<dbReference type="EMBL" id="JBHUKY010000045">
    <property type="protein sequence ID" value="MFD2412719.1"/>
    <property type="molecule type" value="Genomic_DNA"/>
</dbReference>
<reference evidence="5" key="1">
    <citation type="journal article" date="2019" name="Int. J. Syst. Evol. Microbiol.">
        <title>The Global Catalogue of Microorganisms (GCM) 10K type strain sequencing project: providing services to taxonomists for standard genome sequencing and annotation.</title>
        <authorList>
            <consortium name="The Broad Institute Genomics Platform"/>
            <consortium name="The Broad Institute Genome Sequencing Center for Infectious Disease"/>
            <person name="Wu L."/>
            <person name="Ma J."/>
        </authorList>
    </citation>
    <scope>NUCLEOTIDE SEQUENCE [LARGE SCALE GENOMIC DNA]</scope>
    <source>
        <strain evidence="5">CCM 8725</strain>
    </source>
</reference>
<dbReference type="Pfam" id="PF07007">
    <property type="entry name" value="LprI"/>
    <property type="match status" value="1"/>
</dbReference>
<proteinExistence type="predicted"/>
<evidence type="ECO:0000313" key="4">
    <source>
        <dbReference type="EMBL" id="MFD2412719.1"/>
    </source>
</evidence>
<evidence type="ECO:0000313" key="5">
    <source>
        <dbReference type="Proteomes" id="UP001597448"/>
    </source>
</evidence>
<sequence length="216" mass="25306">MKVKILLLFFIMIVLSACQNNSQSTALNSEAKSIMNSELPPNVVGTGNGTESKEITEGQSDTENNEVLSMSIGTYDLTGEFYDEMLRNPIDHDYEVEFNEFKNSEEFTTFGWRALESKYTEYWDKELNQIYKMLLSKLDRESKEALMESQKEWLKYHTSESEFVEKTFIRNSYLGSQGLVSLGTVIRERIRERTMQLFEYRYLLDSEVEFLYQSKK</sequence>
<feature type="region of interest" description="Disordered" evidence="1">
    <location>
        <begin position="38"/>
        <end position="62"/>
    </location>
</feature>
<organism evidence="4 5">
    <name type="scientific">Paenibacillus rhizoplanae</name>
    <dbReference type="NCBI Taxonomy" id="1917181"/>
    <lineage>
        <taxon>Bacteria</taxon>
        <taxon>Bacillati</taxon>
        <taxon>Bacillota</taxon>
        <taxon>Bacilli</taxon>
        <taxon>Bacillales</taxon>
        <taxon>Paenibacillaceae</taxon>
        <taxon>Paenibacillus</taxon>
    </lineage>
</organism>
<dbReference type="RefSeq" id="WP_209990915.1">
    <property type="nucleotide sequence ID" value="NZ_JBHUKY010000045.1"/>
</dbReference>
<accession>A0ABW5FCH3</accession>